<feature type="region of interest" description="Disordered" evidence="8">
    <location>
        <begin position="186"/>
        <end position="264"/>
    </location>
</feature>
<evidence type="ECO:0000256" key="5">
    <source>
        <dbReference type="ARBA" id="ARBA00023054"/>
    </source>
</evidence>
<evidence type="ECO:0000256" key="1">
    <source>
        <dbReference type="ARBA" id="ARBA00004167"/>
    </source>
</evidence>
<evidence type="ECO:0000256" key="3">
    <source>
        <dbReference type="ARBA" id="ARBA00022692"/>
    </source>
</evidence>
<dbReference type="AlphaFoldDB" id="H0Z955"/>
<dbReference type="STRING" id="59729.ENSTGUP00000024202"/>
<keyword evidence="10" id="KW-1185">Reference proteome</keyword>
<keyword evidence="2" id="KW-0597">Phosphoprotein</keyword>
<evidence type="ECO:0000256" key="4">
    <source>
        <dbReference type="ARBA" id="ARBA00022989"/>
    </source>
</evidence>
<evidence type="ECO:0000256" key="7">
    <source>
        <dbReference type="SAM" id="Coils"/>
    </source>
</evidence>
<evidence type="ECO:0000313" key="9">
    <source>
        <dbReference type="Ensembl" id="ENSTGUP00000007108.2"/>
    </source>
</evidence>
<feature type="compositionally biased region" description="Low complexity" evidence="8">
    <location>
        <begin position="1"/>
        <end position="12"/>
    </location>
</feature>
<dbReference type="InterPro" id="IPR028197">
    <property type="entry name" value="Syntaphilin/Syntabulin"/>
</dbReference>
<accession>H0Z955</accession>
<feature type="region of interest" description="Disordered" evidence="8">
    <location>
        <begin position="1"/>
        <end position="70"/>
    </location>
</feature>
<dbReference type="GeneTree" id="ENSGT00520000055634"/>
<feature type="compositionally biased region" description="Polar residues" evidence="8">
    <location>
        <begin position="46"/>
        <end position="58"/>
    </location>
</feature>
<reference evidence="9" key="2">
    <citation type="submission" date="2025-08" db="UniProtKB">
        <authorList>
            <consortium name="Ensembl"/>
        </authorList>
    </citation>
    <scope>IDENTIFICATION</scope>
</reference>
<dbReference type="GO" id="GO:0030182">
    <property type="term" value="P:neuron differentiation"/>
    <property type="evidence" value="ECO:0007669"/>
    <property type="project" value="TreeGrafter"/>
</dbReference>
<dbReference type="GO" id="GO:0005881">
    <property type="term" value="C:cytoplasmic microtubule"/>
    <property type="evidence" value="ECO:0007669"/>
    <property type="project" value="TreeGrafter"/>
</dbReference>
<evidence type="ECO:0000256" key="2">
    <source>
        <dbReference type="ARBA" id="ARBA00022553"/>
    </source>
</evidence>
<dbReference type="PANTHER" id="PTHR16208:SF1">
    <property type="entry name" value="SYNTAPHILIN"/>
    <property type="match status" value="1"/>
</dbReference>
<dbReference type="GO" id="GO:0005739">
    <property type="term" value="C:mitochondrion"/>
    <property type="evidence" value="ECO:0007669"/>
    <property type="project" value="TreeGrafter"/>
</dbReference>
<keyword evidence="5 7" id="KW-0175">Coiled coil</keyword>
<dbReference type="Pfam" id="PF15290">
    <property type="entry name" value="Syntaphilin"/>
    <property type="match status" value="1"/>
</dbReference>
<dbReference type="PANTHER" id="PTHR16208">
    <property type="entry name" value="MICROTUBULE-ASSOCIATED PROTEIN/SYNTAPHILIN"/>
    <property type="match status" value="1"/>
</dbReference>
<dbReference type="HOGENOM" id="CLU_019458_1_0_1"/>
<keyword evidence="6" id="KW-0472">Membrane</keyword>
<protein>
    <submittedName>
        <fullName evidence="9">Syntaphilin</fullName>
    </submittedName>
</protein>
<name>H0Z955_TAEGU</name>
<sequence length="581" mass="62059">MSVPGSRRASTGSRRRPSPPGRDTYGTSSLSSSSNSGSCKGSDSSPTPRRSSKYNLCSDNHGIKPPTPEQYLTPLQQKEVCIRHLKARLKDTQERLQDRDAEIEDLKTQLSRMQEDWIEEECHRVEAQLALKEARKEIKQLKQVIDTVKNNLLEKDKGLQKYFVDINIQNKKLETLLHSMEVAQNGAPKEEGAGESAGGSPARSLTRSSTYTKLSDQGAGDRNVGGSQTISLDEGADSGFVGMEEAPGHTDPLEVGGEPGTRLPPSNTYEKVLGLRSSVEAGVQASCMQERAIQTDFVPCQPDLDTILEKVMKSQACSLGSPTSAWVSEMEDTMPVPELANPSGTTDLMVAEPDAATAAAGAEGGVPCNPAVRQPPSASPSVAIACVAEEELMERFLAPGAVSVCGQGDGGPVQTQGSAPERFRPAPHFLGDASPHWDGTGLQLTHGAPRGSRGLSLPLLCTIFTLFWVQTEARLLGLWLPRGGPGAAAVLVAAMPVIPPRAGARMPLLGCGQCRAGRAKPFAHPNPRFAGGLRKNAFFLLLKHKDSKDCSAGLLGRGTWGSPGRAALPPHECLWFLRDLN</sequence>
<keyword evidence="4" id="KW-1133">Transmembrane helix</keyword>
<feature type="compositionally biased region" description="Polar residues" evidence="8">
    <location>
        <begin position="203"/>
        <end position="215"/>
    </location>
</feature>
<reference evidence="9" key="3">
    <citation type="submission" date="2025-09" db="UniProtKB">
        <authorList>
            <consortium name="Ensembl"/>
        </authorList>
    </citation>
    <scope>IDENTIFICATION</scope>
</reference>
<dbReference type="GO" id="GO:0016020">
    <property type="term" value="C:membrane"/>
    <property type="evidence" value="ECO:0007669"/>
    <property type="project" value="UniProtKB-SubCell"/>
</dbReference>
<evidence type="ECO:0000256" key="8">
    <source>
        <dbReference type="SAM" id="MobiDB-lite"/>
    </source>
</evidence>
<gene>
    <name evidence="9" type="primary">SNPH</name>
</gene>
<organism evidence="9 10">
    <name type="scientific">Taeniopygia guttata</name>
    <name type="common">Zebra finch</name>
    <name type="synonym">Poephila guttata</name>
    <dbReference type="NCBI Taxonomy" id="59729"/>
    <lineage>
        <taxon>Eukaryota</taxon>
        <taxon>Metazoa</taxon>
        <taxon>Chordata</taxon>
        <taxon>Craniata</taxon>
        <taxon>Vertebrata</taxon>
        <taxon>Euteleostomi</taxon>
        <taxon>Archelosauria</taxon>
        <taxon>Archosauria</taxon>
        <taxon>Dinosauria</taxon>
        <taxon>Saurischia</taxon>
        <taxon>Theropoda</taxon>
        <taxon>Coelurosauria</taxon>
        <taxon>Aves</taxon>
        <taxon>Neognathae</taxon>
        <taxon>Neoaves</taxon>
        <taxon>Telluraves</taxon>
        <taxon>Australaves</taxon>
        <taxon>Passeriformes</taxon>
        <taxon>Passeroidea</taxon>
        <taxon>Estrildidae</taxon>
        <taxon>Estrildinae</taxon>
        <taxon>Taeniopygia</taxon>
    </lineage>
</organism>
<proteinExistence type="predicted"/>
<dbReference type="Proteomes" id="UP000007754">
    <property type="component" value="Chromosome 20"/>
</dbReference>
<evidence type="ECO:0000313" key="10">
    <source>
        <dbReference type="Proteomes" id="UP000007754"/>
    </source>
</evidence>
<comment type="subcellular location">
    <subcellularLocation>
        <location evidence="1">Membrane</location>
        <topology evidence="1">Single-pass membrane protein</topology>
    </subcellularLocation>
</comment>
<dbReference type="Ensembl" id="ENSTGUT00000007178.2">
    <property type="protein sequence ID" value="ENSTGUP00000007108.2"/>
    <property type="gene ID" value="ENSTGUG00000006898.2"/>
</dbReference>
<reference evidence="9 10" key="1">
    <citation type="journal article" date="2010" name="Nature">
        <title>The genome of a songbird.</title>
        <authorList>
            <person name="Warren W.C."/>
            <person name="Clayton D.F."/>
            <person name="Ellegren H."/>
            <person name="Arnold A.P."/>
            <person name="Hillier L.W."/>
            <person name="Kunstner A."/>
            <person name="Searle S."/>
            <person name="White S."/>
            <person name="Vilella A.J."/>
            <person name="Fairley S."/>
            <person name="Heger A."/>
            <person name="Kong L."/>
            <person name="Ponting C.P."/>
            <person name="Jarvis E.D."/>
            <person name="Mello C.V."/>
            <person name="Minx P."/>
            <person name="Lovell P."/>
            <person name="Velho T.A."/>
            <person name="Ferris M."/>
            <person name="Balakrishnan C.N."/>
            <person name="Sinha S."/>
            <person name="Blatti C."/>
            <person name="London S.E."/>
            <person name="Li Y."/>
            <person name="Lin Y.C."/>
            <person name="George J."/>
            <person name="Sweedler J."/>
            <person name="Southey B."/>
            <person name="Gunaratne P."/>
            <person name="Watson M."/>
            <person name="Nam K."/>
            <person name="Backstrom N."/>
            <person name="Smeds L."/>
            <person name="Nabholz B."/>
            <person name="Itoh Y."/>
            <person name="Whitney O."/>
            <person name="Pfenning A.R."/>
            <person name="Howard J."/>
            <person name="Volker M."/>
            <person name="Skinner B.M."/>
            <person name="Griffin D.K."/>
            <person name="Ye L."/>
            <person name="McLaren W.M."/>
            <person name="Flicek P."/>
            <person name="Quesada V."/>
            <person name="Velasco G."/>
            <person name="Lopez-Otin C."/>
            <person name="Puente X.S."/>
            <person name="Olender T."/>
            <person name="Lancet D."/>
            <person name="Smit A.F."/>
            <person name="Hubley R."/>
            <person name="Konkel M.K."/>
            <person name="Walker J.A."/>
            <person name="Batzer M.A."/>
            <person name="Gu W."/>
            <person name="Pollock D.D."/>
            <person name="Chen L."/>
            <person name="Cheng Z."/>
            <person name="Eichler E.E."/>
            <person name="Stapley J."/>
            <person name="Slate J."/>
            <person name="Ekblom R."/>
            <person name="Birkhead T."/>
            <person name="Burke T."/>
            <person name="Burt D."/>
            <person name="Scharff C."/>
            <person name="Adam I."/>
            <person name="Richard H."/>
            <person name="Sultan M."/>
            <person name="Soldatov A."/>
            <person name="Lehrach H."/>
            <person name="Edwards S.V."/>
            <person name="Yang S.P."/>
            <person name="Li X."/>
            <person name="Graves T."/>
            <person name="Fulton L."/>
            <person name="Nelson J."/>
            <person name="Chinwalla A."/>
            <person name="Hou S."/>
            <person name="Mardis E.R."/>
            <person name="Wilson R.K."/>
        </authorList>
    </citation>
    <scope>NUCLEOTIDE SEQUENCE [LARGE SCALE GENOMIC DNA]</scope>
</reference>
<keyword evidence="3" id="KW-0812">Transmembrane</keyword>
<feature type="coiled-coil region" evidence="7">
    <location>
        <begin position="75"/>
        <end position="151"/>
    </location>
</feature>
<evidence type="ECO:0000256" key="6">
    <source>
        <dbReference type="ARBA" id="ARBA00023136"/>
    </source>
</evidence>
<feature type="compositionally biased region" description="Low complexity" evidence="8">
    <location>
        <begin position="26"/>
        <end position="45"/>
    </location>
</feature>